<dbReference type="EMBL" id="LAZR01047719">
    <property type="protein sequence ID" value="KKK93563.1"/>
    <property type="molecule type" value="Genomic_DNA"/>
</dbReference>
<gene>
    <name evidence="2" type="ORF">LCGC14_2691640</name>
</gene>
<dbReference type="InterPro" id="IPR041025">
    <property type="entry name" value="HNH_repeat"/>
</dbReference>
<dbReference type="InterPro" id="IPR003615">
    <property type="entry name" value="HNH_nuc"/>
</dbReference>
<proteinExistence type="predicted"/>
<sequence>MGFKNISNEQLLTALQELAAEIQEAPTTTQAKESKFFPYHKCTYTRRFGSWAAALTQAGLTPKFKTPEKPVLCICAQCNKEFWKKVSQRRGTNDFCGRKCAVSFNNKIDVAPKRKPKPRKCQLCGETFFTCYAADRRPYQGLVTCQKCWDKYRLNANTLTVGGLRTTLTERGTGTKIGPYIRSLNRIWNRDLISLPCQQCQYDFCIDLCHILAIKDAPDDMLLIELNHPSNILVLCKNHHNEFDRGHLALEDIPKRE</sequence>
<reference evidence="2" key="1">
    <citation type="journal article" date="2015" name="Nature">
        <title>Complex archaea that bridge the gap between prokaryotes and eukaryotes.</title>
        <authorList>
            <person name="Spang A."/>
            <person name="Saw J.H."/>
            <person name="Jorgensen S.L."/>
            <person name="Zaremba-Niedzwiedzka K."/>
            <person name="Martijn J."/>
            <person name="Lind A.E."/>
            <person name="van Eijk R."/>
            <person name="Schleper C."/>
            <person name="Guy L."/>
            <person name="Ettema T.J."/>
        </authorList>
    </citation>
    <scope>NUCLEOTIDE SEQUENCE</scope>
</reference>
<dbReference type="Pfam" id="PF13391">
    <property type="entry name" value="HNH_2"/>
    <property type="match status" value="1"/>
</dbReference>
<dbReference type="Pfam" id="PF18780">
    <property type="entry name" value="HNH_repeat"/>
    <property type="match status" value="1"/>
</dbReference>
<feature type="domain" description="HNH nuclease" evidence="1">
    <location>
        <begin position="199"/>
        <end position="250"/>
    </location>
</feature>
<organism evidence="2">
    <name type="scientific">marine sediment metagenome</name>
    <dbReference type="NCBI Taxonomy" id="412755"/>
    <lineage>
        <taxon>unclassified sequences</taxon>
        <taxon>metagenomes</taxon>
        <taxon>ecological metagenomes</taxon>
    </lineage>
</organism>
<evidence type="ECO:0000313" key="2">
    <source>
        <dbReference type="EMBL" id="KKK93563.1"/>
    </source>
</evidence>
<evidence type="ECO:0000259" key="1">
    <source>
        <dbReference type="Pfam" id="PF13391"/>
    </source>
</evidence>
<protein>
    <recommendedName>
        <fullName evidence="1">HNH nuclease domain-containing protein</fullName>
    </recommendedName>
</protein>
<accession>A0A0F8ZIF2</accession>
<name>A0A0F8ZIF2_9ZZZZ</name>
<dbReference type="AlphaFoldDB" id="A0A0F8ZIF2"/>
<comment type="caution">
    <text evidence="2">The sequence shown here is derived from an EMBL/GenBank/DDBJ whole genome shotgun (WGS) entry which is preliminary data.</text>
</comment>